<dbReference type="OrthoDB" id="9801588at2"/>
<organism evidence="3 4">
    <name type="scientific">Sedimentitalea nanhaiensis</name>
    <dbReference type="NCBI Taxonomy" id="999627"/>
    <lineage>
        <taxon>Bacteria</taxon>
        <taxon>Pseudomonadati</taxon>
        <taxon>Pseudomonadota</taxon>
        <taxon>Alphaproteobacteria</taxon>
        <taxon>Rhodobacterales</taxon>
        <taxon>Paracoccaceae</taxon>
        <taxon>Sedimentitalea</taxon>
    </lineage>
</organism>
<dbReference type="Proteomes" id="UP000182466">
    <property type="component" value="Unassembled WGS sequence"/>
</dbReference>
<feature type="transmembrane region" description="Helical" evidence="2">
    <location>
        <begin position="13"/>
        <end position="31"/>
    </location>
</feature>
<keyword evidence="2" id="KW-1133">Transmembrane helix</keyword>
<evidence type="ECO:0000256" key="1">
    <source>
        <dbReference type="SAM" id="MobiDB-lite"/>
    </source>
</evidence>
<dbReference type="AlphaFoldDB" id="A0A1I6XFG2"/>
<dbReference type="InterPro" id="IPR008621">
    <property type="entry name" value="Cbb3-typ_cyt_oxidase_comp"/>
</dbReference>
<keyword evidence="2" id="KW-0812">Transmembrane</keyword>
<feature type="region of interest" description="Disordered" evidence="1">
    <location>
        <begin position="46"/>
        <end position="69"/>
    </location>
</feature>
<accession>A0A1I6XFG2</accession>
<dbReference type="RefSeq" id="WP_027263184.1">
    <property type="nucleotide sequence ID" value="NZ_FPAW01000001.1"/>
</dbReference>
<dbReference type="STRING" id="999627.SAMN05216236_101241"/>
<dbReference type="Pfam" id="PF05545">
    <property type="entry name" value="FixQ"/>
    <property type="match status" value="1"/>
</dbReference>
<protein>
    <submittedName>
        <fullName evidence="3">Cytochrome c oxidase cbb3-type subunit 4</fullName>
    </submittedName>
</protein>
<keyword evidence="4" id="KW-1185">Reference proteome</keyword>
<dbReference type="EMBL" id="FPAW01000001">
    <property type="protein sequence ID" value="SFT36772.1"/>
    <property type="molecule type" value="Genomic_DNA"/>
</dbReference>
<proteinExistence type="predicted"/>
<dbReference type="CDD" id="cd01324">
    <property type="entry name" value="cbb3_Oxidase_CcoQ"/>
    <property type="match status" value="1"/>
</dbReference>
<evidence type="ECO:0000313" key="4">
    <source>
        <dbReference type="Proteomes" id="UP000182466"/>
    </source>
</evidence>
<gene>
    <name evidence="3" type="ORF">SAMN05216236_101241</name>
</gene>
<evidence type="ECO:0000313" key="3">
    <source>
        <dbReference type="EMBL" id="SFT36772.1"/>
    </source>
</evidence>
<dbReference type="eggNOG" id="COG4736">
    <property type="taxonomic scope" value="Bacteria"/>
</dbReference>
<evidence type="ECO:0000256" key="2">
    <source>
        <dbReference type="SAM" id="Phobius"/>
    </source>
</evidence>
<reference evidence="3 4" key="1">
    <citation type="submission" date="2016-10" db="EMBL/GenBank/DDBJ databases">
        <authorList>
            <person name="de Groot N.N."/>
        </authorList>
    </citation>
    <scope>NUCLEOTIDE SEQUENCE [LARGE SCALE GENOMIC DNA]</scope>
    <source>
        <strain evidence="3 4">CGMCC 1.10959</strain>
    </source>
</reference>
<name>A0A1I6XFG2_9RHOB</name>
<keyword evidence="2" id="KW-0472">Membrane</keyword>
<sequence length="69" mass="8113">MEEYTFLRQFADSWMLVLLFLFFIGVVIWVFRPSSRKTYQDTANIPFRHEDKPAPQVGDITGKSKEARS</sequence>